<accession>X1CGB0</accession>
<reference evidence="2" key="1">
    <citation type="journal article" date="2014" name="Front. Microbiol.">
        <title>High frequency of phylogenetically diverse reductive dehalogenase-homologous genes in deep subseafloor sedimentary metagenomes.</title>
        <authorList>
            <person name="Kawai M."/>
            <person name="Futagami T."/>
            <person name="Toyoda A."/>
            <person name="Takaki Y."/>
            <person name="Nishi S."/>
            <person name="Hori S."/>
            <person name="Arai W."/>
            <person name="Tsubouchi T."/>
            <person name="Morono Y."/>
            <person name="Uchiyama I."/>
            <person name="Ito T."/>
            <person name="Fujiyama A."/>
            <person name="Inagaki F."/>
            <person name="Takami H."/>
        </authorList>
    </citation>
    <scope>NUCLEOTIDE SEQUENCE</scope>
    <source>
        <strain evidence="2">Expedition CK06-06</strain>
    </source>
</reference>
<evidence type="ECO:0000256" key="1">
    <source>
        <dbReference type="SAM" id="Phobius"/>
    </source>
</evidence>
<sequence>MRRKYGDAKDITIANKITTPIKASSFSGILLVIVFPMLLNLLVKIDI</sequence>
<name>X1CGB0_9ZZZZ</name>
<keyword evidence="1" id="KW-0472">Membrane</keyword>
<evidence type="ECO:0000313" key="2">
    <source>
        <dbReference type="EMBL" id="GAG95303.1"/>
    </source>
</evidence>
<dbReference type="EMBL" id="BART01021031">
    <property type="protein sequence ID" value="GAG95303.1"/>
    <property type="molecule type" value="Genomic_DNA"/>
</dbReference>
<proteinExistence type="predicted"/>
<keyword evidence="1" id="KW-0812">Transmembrane</keyword>
<keyword evidence="1" id="KW-1133">Transmembrane helix</keyword>
<comment type="caution">
    <text evidence="2">The sequence shown here is derived from an EMBL/GenBank/DDBJ whole genome shotgun (WGS) entry which is preliminary data.</text>
</comment>
<protein>
    <submittedName>
        <fullName evidence="2">Uncharacterized protein</fullName>
    </submittedName>
</protein>
<organism evidence="2">
    <name type="scientific">marine sediment metagenome</name>
    <dbReference type="NCBI Taxonomy" id="412755"/>
    <lineage>
        <taxon>unclassified sequences</taxon>
        <taxon>metagenomes</taxon>
        <taxon>ecological metagenomes</taxon>
    </lineage>
</organism>
<dbReference type="AlphaFoldDB" id="X1CGB0"/>
<gene>
    <name evidence="2" type="ORF">S01H4_38924</name>
</gene>
<feature type="transmembrane region" description="Helical" evidence="1">
    <location>
        <begin position="21"/>
        <end position="43"/>
    </location>
</feature>